<keyword evidence="7" id="KW-0175">Coiled coil</keyword>
<keyword evidence="4" id="KW-0808">Transferase</keyword>
<dbReference type="Gene3D" id="1.10.287.130">
    <property type="match status" value="1"/>
</dbReference>
<evidence type="ECO:0000313" key="11">
    <source>
        <dbReference type="Proteomes" id="UP000176787"/>
    </source>
</evidence>
<feature type="transmembrane region" description="Helical" evidence="8">
    <location>
        <begin position="39"/>
        <end position="59"/>
    </location>
</feature>
<dbReference type="SMART" id="SM00387">
    <property type="entry name" value="HATPase_c"/>
    <property type="match status" value="1"/>
</dbReference>
<dbReference type="SUPFAM" id="SSF47384">
    <property type="entry name" value="Homodimeric domain of signal transducing histidine kinase"/>
    <property type="match status" value="1"/>
</dbReference>
<dbReference type="InterPro" id="IPR050736">
    <property type="entry name" value="Sensor_HK_Regulatory"/>
</dbReference>
<evidence type="ECO:0000256" key="7">
    <source>
        <dbReference type="SAM" id="Coils"/>
    </source>
</evidence>
<dbReference type="EC" id="2.7.13.3" evidence="2"/>
<dbReference type="PANTHER" id="PTHR43711:SF1">
    <property type="entry name" value="HISTIDINE KINASE 1"/>
    <property type="match status" value="1"/>
</dbReference>
<keyword evidence="5" id="KW-0418">Kinase</keyword>
<dbReference type="InterPro" id="IPR005467">
    <property type="entry name" value="His_kinase_dom"/>
</dbReference>
<dbReference type="SUPFAM" id="SSF55874">
    <property type="entry name" value="ATPase domain of HSP90 chaperone/DNA topoisomerase II/histidine kinase"/>
    <property type="match status" value="1"/>
</dbReference>
<feature type="coiled-coil region" evidence="7">
    <location>
        <begin position="279"/>
        <end position="309"/>
    </location>
</feature>
<dbReference type="InterPro" id="IPR003594">
    <property type="entry name" value="HATPase_dom"/>
</dbReference>
<comment type="caution">
    <text evidence="10">The sequence shown here is derived from an EMBL/GenBank/DDBJ whole genome shotgun (WGS) entry which is preliminary data.</text>
</comment>
<dbReference type="InterPro" id="IPR004358">
    <property type="entry name" value="Sig_transdc_His_kin-like_C"/>
</dbReference>
<dbReference type="PRINTS" id="PR00344">
    <property type="entry name" value="BCTRLSENSOR"/>
</dbReference>
<protein>
    <recommendedName>
        <fullName evidence="2">histidine kinase</fullName>
        <ecNumber evidence="2">2.7.13.3</ecNumber>
    </recommendedName>
</protein>
<dbReference type="InterPro" id="IPR003661">
    <property type="entry name" value="HisK_dim/P_dom"/>
</dbReference>
<evidence type="ECO:0000256" key="2">
    <source>
        <dbReference type="ARBA" id="ARBA00012438"/>
    </source>
</evidence>
<evidence type="ECO:0000259" key="9">
    <source>
        <dbReference type="PROSITE" id="PS50109"/>
    </source>
</evidence>
<dbReference type="CDD" id="cd00082">
    <property type="entry name" value="HisKA"/>
    <property type="match status" value="1"/>
</dbReference>
<evidence type="ECO:0000256" key="3">
    <source>
        <dbReference type="ARBA" id="ARBA00022553"/>
    </source>
</evidence>
<dbReference type="Pfam" id="PF00512">
    <property type="entry name" value="HisKA"/>
    <property type="match status" value="1"/>
</dbReference>
<feature type="transmembrane region" description="Helical" evidence="8">
    <location>
        <begin position="6"/>
        <end position="27"/>
    </location>
</feature>
<dbReference type="InterPro" id="IPR031621">
    <property type="entry name" value="HisKA_7TM"/>
</dbReference>
<proteinExistence type="predicted"/>
<feature type="transmembrane region" description="Helical" evidence="8">
    <location>
        <begin position="132"/>
        <end position="152"/>
    </location>
</feature>
<evidence type="ECO:0000256" key="4">
    <source>
        <dbReference type="ARBA" id="ARBA00022679"/>
    </source>
</evidence>
<keyword evidence="8" id="KW-0812">Transmembrane</keyword>
<keyword evidence="3" id="KW-0597">Phosphoprotein</keyword>
<dbReference type="Pfam" id="PF16927">
    <property type="entry name" value="HisKA_7TM"/>
    <property type="match status" value="1"/>
</dbReference>
<evidence type="ECO:0000256" key="1">
    <source>
        <dbReference type="ARBA" id="ARBA00000085"/>
    </source>
</evidence>
<dbReference type="STRING" id="1801726.A3H02_02145"/>
<feature type="transmembrane region" description="Helical" evidence="8">
    <location>
        <begin position="172"/>
        <end position="193"/>
    </location>
</feature>
<name>A0A1G2F405_9BACT</name>
<dbReference type="SMART" id="SM00388">
    <property type="entry name" value="HisKA"/>
    <property type="match status" value="1"/>
</dbReference>
<evidence type="ECO:0000256" key="5">
    <source>
        <dbReference type="ARBA" id="ARBA00022777"/>
    </source>
</evidence>
<evidence type="ECO:0000256" key="8">
    <source>
        <dbReference type="SAM" id="Phobius"/>
    </source>
</evidence>
<dbReference type="Proteomes" id="UP000176787">
    <property type="component" value="Unassembled WGS sequence"/>
</dbReference>
<keyword evidence="6" id="KW-0902">Two-component regulatory system</keyword>
<feature type="transmembrane region" description="Helical" evidence="8">
    <location>
        <begin position="71"/>
        <end position="91"/>
    </location>
</feature>
<dbReference type="GO" id="GO:0000155">
    <property type="term" value="F:phosphorelay sensor kinase activity"/>
    <property type="evidence" value="ECO:0007669"/>
    <property type="project" value="InterPro"/>
</dbReference>
<keyword evidence="8" id="KW-1133">Transmembrane helix</keyword>
<feature type="transmembrane region" description="Helical" evidence="8">
    <location>
        <begin position="258"/>
        <end position="276"/>
    </location>
</feature>
<dbReference type="FunFam" id="3.30.565.10:FF:000006">
    <property type="entry name" value="Sensor histidine kinase WalK"/>
    <property type="match status" value="1"/>
</dbReference>
<dbReference type="InterPro" id="IPR036890">
    <property type="entry name" value="HATPase_C_sf"/>
</dbReference>
<dbReference type="AlphaFoldDB" id="A0A1G2F405"/>
<dbReference type="EMBL" id="MHMS01000002">
    <property type="protein sequence ID" value="OGZ32759.1"/>
    <property type="molecule type" value="Genomic_DNA"/>
</dbReference>
<feature type="transmembrane region" description="Helical" evidence="8">
    <location>
        <begin position="205"/>
        <end position="222"/>
    </location>
</feature>
<accession>A0A1G2F405</accession>
<evidence type="ECO:0000313" key="10">
    <source>
        <dbReference type="EMBL" id="OGZ32759.1"/>
    </source>
</evidence>
<sequence length="534" mass="60558">MLVESITVFIGSIIMGIVILLLGGLIYSANRKDEINKIFFLLTISVFIWILSISVRFIGTIEYPILLSAKISYASMSIVVFFFAYFSYIFPVKNKYKFPVLASLLVSFIVAIISLFTSYIIQDVVAVDERQINIFGSYFYIFGIYFISYIGWGTYNLLSKRHYLDATGKAQINFMITGTVFSATFGFSSNFIIPAIAKTTTTEQYGPFAVIFLILFTAYAILKHHLFNIKVIATELLTFAIWSFILIRIMLSNSARDYIINGIFFAFVLAFGLLLIRSVRKEVKQREELESLTKELENKNIKLQELDKVRSEFLSFASHQVKAPMTVVKGFASMIYDGTLGQATDKIKEAAQKIQISAERLIALVNNLLDLRRIEEGKMEFNFEKVELNELIASLTEEFGMLAKNKNLELIFKPLREKIYINADYQKFRQVVQNLTENAIKYTERGWVKVAIKKDAGESVLIGVSDSGRGISKELLPNLFKQFSRDRELAKELQGTGLGLYIAKQIIDGHKGKIWAESAGQNQGSVFYVKMPIG</sequence>
<organism evidence="10 11">
    <name type="scientific">Candidatus Niyogibacteria bacterium RIFCSPLOWO2_12_FULL_41_13</name>
    <dbReference type="NCBI Taxonomy" id="1801726"/>
    <lineage>
        <taxon>Bacteria</taxon>
        <taxon>Candidatus Niyogiibacteriota</taxon>
    </lineage>
</organism>
<dbReference type="PANTHER" id="PTHR43711">
    <property type="entry name" value="TWO-COMPONENT HISTIDINE KINASE"/>
    <property type="match status" value="1"/>
</dbReference>
<feature type="transmembrane region" description="Helical" evidence="8">
    <location>
        <begin position="234"/>
        <end position="252"/>
    </location>
</feature>
<dbReference type="Pfam" id="PF02518">
    <property type="entry name" value="HATPase_c"/>
    <property type="match status" value="1"/>
</dbReference>
<evidence type="ECO:0000256" key="6">
    <source>
        <dbReference type="ARBA" id="ARBA00023012"/>
    </source>
</evidence>
<feature type="domain" description="Histidine kinase" evidence="9">
    <location>
        <begin position="316"/>
        <end position="534"/>
    </location>
</feature>
<feature type="transmembrane region" description="Helical" evidence="8">
    <location>
        <begin position="98"/>
        <end position="120"/>
    </location>
</feature>
<dbReference type="Gene3D" id="3.30.565.10">
    <property type="entry name" value="Histidine kinase-like ATPase, C-terminal domain"/>
    <property type="match status" value="1"/>
</dbReference>
<dbReference type="PROSITE" id="PS50109">
    <property type="entry name" value="HIS_KIN"/>
    <property type="match status" value="1"/>
</dbReference>
<reference evidence="10 11" key="1">
    <citation type="journal article" date="2016" name="Nat. Commun.">
        <title>Thousands of microbial genomes shed light on interconnected biogeochemical processes in an aquifer system.</title>
        <authorList>
            <person name="Anantharaman K."/>
            <person name="Brown C.T."/>
            <person name="Hug L.A."/>
            <person name="Sharon I."/>
            <person name="Castelle C.J."/>
            <person name="Probst A.J."/>
            <person name="Thomas B.C."/>
            <person name="Singh A."/>
            <person name="Wilkins M.J."/>
            <person name="Karaoz U."/>
            <person name="Brodie E.L."/>
            <person name="Williams K.H."/>
            <person name="Hubbard S.S."/>
            <person name="Banfield J.F."/>
        </authorList>
    </citation>
    <scope>NUCLEOTIDE SEQUENCE [LARGE SCALE GENOMIC DNA]</scope>
</reference>
<dbReference type="InterPro" id="IPR036097">
    <property type="entry name" value="HisK_dim/P_sf"/>
</dbReference>
<keyword evidence="8" id="KW-0472">Membrane</keyword>
<gene>
    <name evidence="10" type="ORF">A3H02_02145</name>
</gene>
<comment type="catalytic activity">
    <reaction evidence="1">
        <text>ATP + protein L-histidine = ADP + protein N-phospho-L-histidine.</text>
        <dbReference type="EC" id="2.7.13.3"/>
    </reaction>
</comment>